<dbReference type="STRING" id="1123384.AJ81_03590"/>
<evidence type="ECO:0000256" key="3">
    <source>
        <dbReference type="ARBA" id="ARBA00022722"/>
    </source>
</evidence>
<dbReference type="InterPro" id="IPR003761">
    <property type="entry name" value="Exonuc_VII_S"/>
</dbReference>
<evidence type="ECO:0000256" key="7">
    <source>
        <dbReference type="SAM" id="Coils"/>
    </source>
</evidence>
<evidence type="ECO:0000313" key="9">
    <source>
        <dbReference type="Proteomes" id="UP000077469"/>
    </source>
</evidence>
<keyword evidence="5 6" id="KW-0269">Exonuclease</keyword>
<name>A0A0X1KQ56_9THEM</name>
<evidence type="ECO:0000256" key="2">
    <source>
        <dbReference type="ARBA" id="ARBA00022490"/>
    </source>
</evidence>
<dbReference type="Gene3D" id="1.10.287.1040">
    <property type="entry name" value="Exonuclease VII, small subunit"/>
    <property type="match status" value="1"/>
</dbReference>
<dbReference type="PANTHER" id="PTHR34137">
    <property type="entry name" value="EXODEOXYRIBONUCLEASE 7 SMALL SUBUNIT"/>
    <property type="match status" value="1"/>
</dbReference>
<reference evidence="8 9" key="1">
    <citation type="submission" date="2014-01" db="EMBL/GenBank/DDBJ databases">
        <title>Genome sequencing of Thermotog hypogea.</title>
        <authorList>
            <person name="Zhang X."/>
            <person name="Alvare G."/>
            <person name="Fristensky B."/>
            <person name="Chen L."/>
            <person name="Suen T."/>
            <person name="Chen Q."/>
            <person name="Ma K."/>
        </authorList>
    </citation>
    <scope>NUCLEOTIDE SEQUENCE [LARGE SCALE GENOMIC DNA]</scope>
    <source>
        <strain evidence="8 9">DSM 11164</strain>
    </source>
</reference>
<dbReference type="PIRSF" id="PIRSF006488">
    <property type="entry name" value="Exonuc_VII_S"/>
    <property type="match status" value="1"/>
</dbReference>
<dbReference type="Pfam" id="PF02609">
    <property type="entry name" value="Exonuc_VII_S"/>
    <property type="match status" value="1"/>
</dbReference>
<comment type="catalytic activity">
    <reaction evidence="6">
        <text>Exonucleolytic cleavage in either 5'- to 3'- or 3'- to 5'-direction to yield nucleoside 5'-phosphates.</text>
        <dbReference type="EC" id="3.1.11.6"/>
    </reaction>
</comment>
<keyword evidence="7" id="KW-0175">Coiled coil</keyword>
<dbReference type="KEGG" id="phy:AJ81_03590"/>
<evidence type="ECO:0000256" key="1">
    <source>
        <dbReference type="ARBA" id="ARBA00009998"/>
    </source>
</evidence>
<keyword evidence="3 6" id="KW-0540">Nuclease</keyword>
<accession>A0A0X1KQ56</accession>
<dbReference type="PaxDb" id="1123384-AJ81_03590"/>
<dbReference type="GO" id="GO:0009318">
    <property type="term" value="C:exodeoxyribonuclease VII complex"/>
    <property type="evidence" value="ECO:0007669"/>
    <property type="project" value="UniProtKB-UniRule"/>
</dbReference>
<dbReference type="GO" id="GO:0008855">
    <property type="term" value="F:exodeoxyribonuclease VII activity"/>
    <property type="evidence" value="ECO:0007669"/>
    <property type="project" value="UniProtKB-UniRule"/>
</dbReference>
<dbReference type="GO" id="GO:0005829">
    <property type="term" value="C:cytosol"/>
    <property type="evidence" value="ECO:0007669"/>
    <property type="project" value="TreeGrafter"/>
</dbReference>
<evidence type="ECO:0000256" key="5">
    <source>
        <dbReference type="ARBA" id="ARBA00022839"/>
    </source>
</evidence>
<evidence type="ECO:0000313" key="8">
    <source>
        <dbReference type="EMBL" id="AJC73448.1"/>
    </source>
</evidence>
<dbReference type="NCBIfam" id="TIGR01280">
    <property type="entry name" value="xseB"/>
    <property type="match status" value="1"/>
</dbReference>
<dbReference type="InterPro" id="IPR037004">
    <property type="entry name" value="Exonuc_VII_ssu_sf"/>
</dbReference>
<proteinExistence type="inferred from homology"/>
<dbReference type="PANTHER" id="PTHR34137:SF1">
    <property type="entry name" value="EXODEOXYRIBONUCLEASE 7 SMALL SUBUNIT"/>
    <property type="match status" value="1"/>
</dbReference>
<keyword evidence="4 6" id="KW-0378">Hydrolase</keyword>
<protein>
    <recommendedName>
        <fullName evidence="6">Exodeoxyribonuclease 7 small subunit</fullName>
        <ecNumber evidence="6">3.1.11.6</ecNumber>
    </recommendedName>
    <alternativeName>
        <fullName evidence="6">Exodeoxyribonuclease VII small subunit</fullName>
        <shortName evidence="6">Exonuclease VII small subunit</shortName>
    </alternativeName>
</protein>
<comment type="subunit">
    <text evidence="6">Heterooligomer composed of large and small subunits.</text>
</comment>
<keyword evidence="9" id="KW-1185">Reference proteome</keyword>
<evidence type="ECO:0000256" key="4">
    <source>
        <dbReference type="ARBA" id="ARBA00022801"/>
    </source>
</evidence>
<dbReference type="Proteomes" id="UP000077469">
    <property type="component" value="Chromosome"/>
</dbReference>
<sequence length="78" mass="9283">MKIEDMMNELERIVELLNSQNLSLDESLEFYRRGIEMYKRLQEALNKAKIEVEDLYAQLHRSEVQTYADDRSTEGREG</sequence>
<dbReference type="AlphaFoldDB" id="A0A0X1KQ56"/>
<comment type="similarity">
    <text evidence="1 6">Belongs to the XseB family.</text>
</comment>
<dbReference type="SUPFAM" id="SSF116842">
    <property type="entry name" value="XseB-like"/>
    <property type="match status" value="1"/>
</dbReference>
<evidence type="ECO:0000256" key="6">
    <source>
        <dbReference type="HAMAP-Rule" id="MF_00337"/>
    </source>
</evidence>
<organism evidence="8 9">
    <name type="scientific">Pseudothermotoga hypogea DSM 11164 = NBRC 106472</name>
    <dbReference type="NCBI Taxonomy" id="1123384"/>
    <lineage>
        <taxon>Bacteria</taxon>
        <taxon>Thermotogati</taxon>
        <taxon>Thermotogota</taxon>
        <taxon>Thermotogae</taxon>
        <taxon>Thermotogales</taxon>
        <taxon>Thermotogaceae</taxon>
        <taxon>Pseudothermotoga</taxon>
    </lineage>
</organism>
<dbReference type="RefSeq" id="WP_051368794.1">
    <property type="nucleotide sequence ID" value="NC_022795.1"/>
</dbReference>
<comment type="subcellular location">
    <subcellularLocation>
        <location evidence="6">Cytoplasm</location>
    </subcellularLocation>
</comment>
<dbReference type="EC" id="3.1.11.6" evidence="6"/>
<dbReference type="OrthoDB" id="49164at2"/>
<dbReference type="EMBL" id="CP007141">
    <property type="protein sequence ID" value="AJC73448.1"/>
    <property type="molecule type" value="Genomic_DNA"/>
</dbReference>
<keyword evidence="2 6" id="KW-0963">Cytoplasm</keyword>
<dbReference type="GO" id="GO:0006308">
    <property type="term" value="P:DNA catabolic process"/>
    <property type="evidence" value="ECO:0007669"/>
    <property type="project" value="UniProtKB-UniRule"/>
</dbReference>
<dbReference type="HAMAP" id="MF_00337">
    <property type="entry name" value="Exonuc_7_S"/>
    <property type="match status" value="1"/>
</dbReference>
<gene>
    <name evidence="6" type="primary">xseB</name>
    <name evidence="8" type="ORF">AJ81_03590</name>
</gene>
<comment type="function">
    <text evidence="6">Bidirectionally degrades single-stranded DNA into large acid-insoluble oligonucleotides, which are then degraded further into small acid-soluble oligonucleotides.</text>
</comment>
<feature type="coiled-coil region" evidence="7">
    <location>
        <begin position="7"/>
        <end position="65"/>
    </location>
</feature>